<dbReference type="Gene3D" id="3.10.20.880">
    <property type="match status" value="1"/>
</dbReference>
<dbReference type="SUPFAM" id="SSF53067">
    <property type="entry name" value="Actin-like ATPase domain"/>
    <property type="match status" value="1"/>
</dbReference>
<dbReference type="InterPro" id="IPR027980">
    <property type="entry name" value="RACo_C"/>
</dbReference>
<protein>
    <submittedName>
        <fullName evidence="2">DUF4445 domain-containing protein</fullName>
    </submittedName>
</protein>
<dbReference type="InterPro" id="IPR001041">
    <property type="entry name" value="2Fe-2S_ferredoxin-type"/>
</dbReference>
<dbReference type="Gene3D" id="3.30.420.480">
    <property type="entry name" value="Domain of unknown function (DUF4445)"/>
    <property type="match status" value="1"/>
</dbReference>
<dbReference type="Pfam" id="PF14574">
    <property type="entry name" value="RACo_C_ter"/>
    <property type="match status" value="1"/>
</dbReference>
<dbReference type="InterPro" id="IPR040506">
    <property type="entry name" value="RACo_linker"/>
</dbReference>
<dbReference type="Pfam" id="PF17651">
    <property type="entry name" value="Raco_middle"/>
    <property type="match status" value="1"/>
</dbReference>
<evidence type="ECO:0000259" key="1">
    <source>
        <dbReference type="PROSITE" id="PS51085"/>
    </source>
</evidence>
<organism evidence="2 3">
    <name type="scientific">Candidatus Syntrophonatronum acetioxidans</name>
    <dbReference type="NCBI Taxonomy" id="1795816"/>
    <lineage>
        <taxon>Bacteria</taxon>
        <taxon>Bacillati</taxon>
        <taxon>Bacillota</taxon>
        <taxon>Clostridia</taxon>
        <taxon>Eubacteriales</taxon>
        <taxon>Syntrophomonadaceae</taxon>
        <taxon>Candidatus Syntrophonatronum</taxon>
    </lineage>
</organism>
<comment type="caution">
    <text evidence="2">The sequence shown here is derived from an EMBL/GenBank/DDBJ whole genome shotgun (WGS) entry which is preliminary data.</text>
</comment>
<dbReference type="SUPFAM" id="SSF54292">
    <property type="entry name" value="2Fe-2S ferredoxin-like"/>
    <property type="match status" value="1"/>
</dbReference>
<evidence type="ECO:0000313" key="3">
    <source>
        <dbReference type="Proteomes" id="UP000285138"/>
    </source>
</evidence>
<dbReference type="CDD" id="cd00207">
    <property type="entry name" value="fer2"/>
    <property type="match status" value="1"/>
</dbReference>
<dbReference type="AlphaFoldDB" id="A0A424YD33"/>
<evidence type="ECO:0000313" key="2">
    <source>
        <dbReference type="EMBL" id="RQD75066.1"/>
    </source>
</evidence>
<dbReference type="PANTHER" id="PTHR42895">
    <property type="entry name" value="IRON-SULFUR CLUSTER-BINDING PROTEIN-RELATED"/>
    <property type="match status" value="1"/>
</dbReference>
<name>A0A424YD33_9FIRM</name>
<dbReference type="Pfam" id="PF00111">
    <property type="entry name" value="Fer2"/>
    <property type="match status" value="1"/>
</dbReference>
<dbReference type="Proteomes" id="UP000285138">
    <property type="component" value="Unassembled WGS sequence"/>
</dbReference>
<gene>
    <name evidence="2" type="ORF">D5R97_06860</name>
</gene>
<feature type="domain" description="2Fe-2S ferredoxin-type" evidence="1">
    <location>
        <begin position="7"/>
        <end position="111"/>
    </location>
</feature>
<dbReference type="PANTHER" id="PTHR42895:SF2">
    <property type="entry name" value="IRON-SULFUR CLUSTER PROTEIN"/>
    <property type="match status" value="1"/>
</dbReference>
<sequence length="651" mass="72252">MRKLKEHKVLFLPDDKEIKIAEGKTVLDATRELGIEIQSICGGTGACGKCLIQVKDGEYTSHNINSSPDHLSPLNNMEKEHMSPQELKTNYRLACLAGIYGDVVIQIPEDSRLYKHVILESGRKRDIIVNSAIQSYYVELSPPSLQDQRGDLERLAKKLQDIHRLKDLGEDYQVLQKLPCRVRKEDWRVSAVIWDDKEICDLYGGKKLDAYGIAVDLGTTTIAAYLCELTTGNCVSVKSTLNPQIDYGEDVITRINYCIKNRKGTRQLHRAVISAFNQLIEELCAEANINNNDIHEMVVAGNTIMHHLFLNINPDPIGHSPFPPALKKPLNIKARDLNLKINPGANVYLPPLSSGYIGADNIAVILAEEPYLKEEMHLIIDLGTNAEVVVGNKDQLLCTSSPTGPAFEGANISFGMRAAEAAIEKIRIDPKTLEPSLKIIGSDKWFPESKKIRPRGLAGSGIIDGVAELRKAGLIDSSGKFIFNRDTERLVKDDRGRSQYVLAWAKDTKIKRDIVISQQDIRSVQLAKAAVYVGGRMLMEQLGIKEIDRIILAGAFGNYIDKENALVLGLFPDCPLDKIDSVGNASGDGARLALLNKDKRKEAEKVALNILHIEKSSDPDFQEDFFQALAIPHAEDPFPTVENLLPENNKK</sequence>
<dbReference type="EMBL" id="QZAA01000171">
    <property type="protein sequence ID" value="RQD75066.1"/>
    <property type="molecule type" value="Genomic_DNA"/>
</dbReference>
<proteinExistence type="predicted"/>
<dbReference type="Pfam" id="PF17650">
    <property type="entry name" value="RACo_linker"/>
    <property type="match status" value="1"/>
</dbReference>
<dbReference type="InterPro" id="IPR042259">
    <property type="entry name" value="Raco-like_middle_sf"/>
</dbReference>
<dbReference type="InterPro" id="IPR041414">
    <property type="entry name" value="Raco-like_middle"/>
</dbReference>
<dbReference type="Gene3D" id="3.10.20.30">
    <property type="match status" value="1"/>
</dbReference>
<dbReference type="InterPro" id="IPR052911">
    <property type="entry name" value="Corrinoid_activation_enz"/>
</dbReference>
<dbReference type="InterPro" id="IPR036010">
    <property type="entry name" value="2Fe-2S_ferredoxin-like_sf"/>
</dbReference>
<reference evidence="2 3" key="1">
    <citation type="submission" date="2018-08" db="EMBL/GenBank/DDBJ databases">
        <title>The metabolism and importance of syntrophic acetate oxidation coupled to methane or sulfide production in haloalkaline environments.</title>
        <authorList>
            <person name="Timmers P.H.A."/>
            <person name="Vavourakis C.D."/>
            <person name="Sorokin D.Y."/>
            <person name="Sinninghe Damste J.S."/>
            <person name="Muyzer G."/>
            <person name="Stams A.J.M."/>
            <person name="Plugge C.M."/>
        </authorList>
    </citation>
    <scope>NUCLEOTIDE SEQUENCE [LARGE SCALE GENOMIC DNA]</scope>
    <source>
        <strain evidence="2">MSAO_Bac1</strain>
    </source>
</reference>
<dbReference type="InterPro" id="IPR043129">
    <property type="entry name" value="ATPase_NBD"/>
</dbReference>
<dbReference type="PROSITE" id="PS51085">
    <property type="entry name" value="2FE2S_FER_2"/>
    <property type="match status" value="1"/>
</dbReference>
<accession>A0A424YD33</accession>
<dbReference type="GO" id="GO:0051536">
    <property type="term" value="F:iron-sulfur cluster binding"/>
    <property type="evidence" value="ECO:0007669"/>
    <property type="project" value="InterPro"/>
</dbReference>
<dbReference type="InterPro" id="IPR012675">
    <property type="entry name" value="Beta-grasp_dom_sf"/>
</dbReference>